<dbReference type="InterPro" id="IPR017540">
    <property type="entry name" value="Exosortase-1"/>
</dbReference>
<keyword evidence="4 8" id="KW-0812">Transmembrane</keyword>
<dbReference type="NCBIfam" id="TIGR03109">
    <property type="entry name" value="exosort_XrtA"/>
    <property type="match status" value="1"/>
</dbReference>
<name>A0A1T5CPP8_9SPHN</name>
<dbReference type="Pfam" id="PF09721">
    <property type="entry name" value="Exosortase_EpsH"/>
    <property type="match status" value="1"/>
</dbReference>
<dbReference type="NCBIfam" id="TIGR04178">
    <property type="entry name" value="exo_archaeo"/>
    <property type="match status" value="1"/>
</dbReference>
<gene>
    <name evidence="10" type="ORF">SAMN06295937_10119</name>
</gene>
<protein>
    <submittedName>
        <fullName evidence="10">Exosortase A</fullName>
    </submittedName>
</protein>
<dbReference type="RefSeq" id="WP_079638626.1">
    <property type="nucleotide sequence ID" value="NZ_FUYP01000011.1"/>
</dbReference>
<dbReference type="GO" id="GO:0005886">
    <property type="term" value="C:plasma membrane"/>
    <property type="evidence" value="ECO:0007669"/>
    <property type="project" value="UniProtKB-SubCell"/>
</dbReference>
<evidence type="ECO:0000256" key="8">
    <source>
        <dbReference type="SAM" id="Phobius"/>
    </source>
</evidence>
<feature type="domain" description="Methanolan biosynthesis EpsI" evidence="9">
    <location>
        <begin position="309"/>
        <end position="488"/>
    </location>
</feature>
<dbReference type="GO" id="GO:0008233">
    <property type="term" value="F:peptidase activity"/>
    <property type="evidence" value="ECO:0007669"/>
    <property type="project" value="UniProtKB-KW"/>
</dbReference>
<dbReference type="NCBIfam" id="TIGR02914">
    <property type="entry name" value="EpsI_fam"/>
    <property type="match status" value="1"/>
</dbReference>
<dbReference type="OrthoDB" id="9797363at2"/>
<feature type="transmembrane region" description="Helical" evidence="8">
    <location>
        <begin position="217"/>
        <end position="237"/>
    </location>
</feature>
<keyword evidence="6 8" id="KW-1133">Transmembrane helix</keyword>
<dbReference type="Proteomes" id="UP000190044">
    <property type="component" value="Unassembled WGS sequence"/>
</dbReference>
<keyword evidence="11" id="KW-1185">Reference proteome</keyword>
<dbReference type="EMBL" id="FUYP01000011">
    <property type="protein sequence ID" value="SKB61404.1"/>
    <property type="molecule type" value="Genomic_DNA"/>
</dbReference>
<keyword evidence="7 8" id="KW-0472">Membrane</keyword>
<feature type="transmembrane region" description="Helical" evidence="8">
    <location>
        <begin position="102"/>
        <end position="121"/>
    </location>
</feature>
<evidence type="ECO:0000259" key="9">
    <source>
        <dbReference type="Pfam" id="PF11984"/>
    </source>
</evidence>
<dbReference type="InterPro" id="IPR014263">
    <property type="entry name" value="Methanolan_biosynth_EpsI"/>
</dbReference>
<dbReference type="Pfam" id="PF11984">
    <property type="entry name" value="DUF3485"/>
    <property type="match status" value="1"/>
</dbReference>
<dbReference type="InterPro" id="IPR026392">
    <property type="entry name" value="Exo/Archaeosortase_dom"/>
</dbReference>
<feature type="transmembrane region" description="Helical" evidence="8">
    <location>
        <begin position="257"/>
        <end position="274"/>
    </location>
</feature>
<keyword evidence="3" id="KW-0645">Protease</keyword>
<comment type="subcellular location">
    <subcellularLocation>
        <location evidence="1">Cell membrane</location>
        <topology evidence="1">Multi-pass membrane protein</topology>
    </subcellularLocation>
</comment>
<feature type="transmembrane region" description="Helical" evidence="8">
    <location>
        <begin position="77"/>
        <end position="96"/>
    </location>
</feature>
<evidence type="ECO:0000256" key="5">
    <source>
        <dbReference type="ARBA" id="ARBA00022801"/>
    </source>
</evidence>
<evidence type="ECO:0000256" key="2">
    <source>
        <dbReference type="ARBA" id="ARBA00022475"/>
    </source>
</evidence>
<accession>A0A1T5CPP8</accession>
<evidence type="ECO:0000256" key="6">
    <source>
        <dbReference type="ARBA" id="ARBA00022989"/>
    </source>
</evidence>
<dbReference type="InterPro" id="IPR013426">
    <property type="entry name" value="EpsH-like"/>
</dbReference>
<sequence>MIARSLARPGGWSLWQRHLAALGALSLALLILFREDAADMAAIWWTSSTFTHCLLLVPIIGWLVAQRAALLTPLTPVYWWPALAWIGGASVLWLLGEAATLALFRQLALVLMLQGAVAVTLGPRLVRALLFPLAYALLLVPFGEELVPLLQTLTAKISLALLHLAGRTAEMEGVFITTRAGLFEVAEACSGVNFLIAMLAYSLFAAHLCFLRWTRRIVFVAAALAATILANALRAFGTMIAAEIWGIEAAGGIDHVFYGWIFFGLVIFAVMFAARRWFDRPANDAAVDIAGLEGRPRLAGSAKAVLPLALAIPLFFAAWGTLSAARAAPLPPEMTLIAPPGWSASSFKRLAWTPRFDGADRQLLRDFADAEGRRVTVAIGGYERQAEGREVVAYGQGAIDPAGPWAWSASLPPIDGAKTERLLHRGPVLRDAATWYIVGGRATGSARRAKLAALKARLFGGDPRALSLIVSSEKGEGGARAIADFVAASGGAQRMADRALKSR</sequence>
<reference evidence="11" key="1">
    <citation type="submission" date="2017-02" db="EMBL/GenBank/DDBJ databases">
        <authorList>
            <person name="Varghese N."/>
            <person name="Submissions S."/>
        </authorList>
    </citation>
    <scope>NUCLEOTIDE SEQUENCE [LARGE SCALE GENOMIC DNA]</scope>
    <source>
        <strain evidence="11">R11H</strain>
    </source>
</reference>
<dbReference type="AlphaFoldDB" id="A0A1T5CPP8"/>
<proteinExistence type="predicted"/>
<dbReference type="NCBIfam" id="TIGR02602">
    <property type="entry name" value="8TM_EpsH"/>
    <property type="match status" value="1"/>
</dbReference>
<organism evidence="10 11">
    <name type="scientific">Sphingopyxis flava</name>
    <dbReference type="NCBI Taxonomy" id="1507287"/>
    <lineage>
        <taxon>Bacteria</taxon>
        <taxon>Pseudomonadati</taxon>
        <taxon>Pseudomonadota</taxon>
        <taxon>Alphaproteobacteria</taxon>
        <taxon>Sphingomonadales</taxon>
        <taxon>Sphingomonadaceae</taxon>
        <taxon>Sphingopyxis</taxon>
    </lineage>
</organism>
<evidence type="ECO:0000256" key="7">
    <source>
        <dbReference type="ARBA" id="ARBA00023136"/>
    </source>
</evidence>
<feature type="transmembrane region" description="Helical" evidence="8">
    <location>
        <begin position="44"/>
        <end position="65"/>
    </location>
</feature>
<evidence type="ECO:0000313" key="10">
    <source>
        <dbReference type="EMBL" id="SKB61404.1"/>
    </source>
</evidence>
<evidence type="ECO:0000256" key="3">
    <source>
        <dbReference type="ARBA" id="ARBA00022670"/>
    </source>
</evidence>
<keyword evidence="5" id="KW-0378">Hydrolase</keyword>
<dbReference type="InterPro" id="IPR019127">
    <property type="entry name" value="Exosortase"/>
</dbReference>
<evidence type="ECO:0000256" key="1">
    <source>
        <dbReference type="ARBA" id="ARBA00004651"/>
    </source>
</evidence>
<evidence type="ECO:0000256" key="4">
    <source>
        <dbReference type="ARBA" id="ARBA00022692"/>
    </source>
</evidence>
<dbReference type="GO" id="GO:0006508">
    <property type="term" value="P:proteolysis"/>
    <property type="evidence" value="ECO:0007669"/>
    <property type="project" value="UniProtKB-KW"/>
</dbReference>
<feature type="transmembrane region" description="Helical" evidence="8">
    <location>
        <begin position="304"/>
        <end position="322"/>
    </location>
</feature>
<keyword evidence="2" id="KW-1003">Cell membrane</keyword>
<feature type="transmembrane region" description="Helical" evidence="8">
    <location>
        <begin position="192"/>
        <end position="210"/>
    </location>
</feature>
<evidence type="ECO:0000313" key="11">
    <source>
        <dbReference type="Proteomes" id="UP000190044"/>
    </source>
</evidence>